<dbReference type="GO" id="GO:0005737">
    <property type="term" value="C:cytoplasm"/>
    <property type="evidence" value="ECO:0007669"/>
    <property type="project" value="UniProtKB-SubCell"/>
</dbReference>
<dbReference type="GO" id="GO:0004719">
    <property type="term" value="F:protein-L-isoaspartate (D-aspartate) O-methyltransferase activity"/>
    <property type="evidence" value="ECO:0007669"/>
    <property type="project" value="UniProtKB-EC"/>
</dbReference>
<evidence type="ECO:0000256" key="6">
    <source>
        <dbReference type="ARBA" id="ARBA00022679"/>
    </source>
</evidence>
<evidence type="ECO:0000256" key="12">
    <source>
        <dbReference type="ARBA" id="ARBA00042126"/>
    </source>
</evidence>
<evidence type="ECO:0000313" key="14">
    <source>
        <dbReference type="Proteomes" id="UP000597762"/>
    </source>
</evidence>
<comment type="caution">
    <text evidence="13">The sequence shown here is derived from an EMBL/GenBank/DDBJ whole genome shotgun (WGS) entry which is preliminary data.</text>
</comment>
<dbReference type="NCBIfam" id="TIGR00080">
    <property type="entry name" value="pimt"/>
    <property type="match status" value="1"/>
</dbReference>
<dbReference type="CDD" id="cd02440">
    <property type="entry name" value="AdoMet_MTases"/>
    <property type="match status" value="1"/>
</dbReference>
<dbReference type="GO" id="GO:0032259">
    <property type="term" value="P:methylation"/>
    <property type="evidence" value="ECO:0007669"/>
    <property type="project" value="UniProtKB-KW"/>
</dbReference>
<dbReference type="Proteomes" id="UP000597762">
    <property type="component" value="Unassembled WGS sequence"/>
</dbReference>
<evidence type="ECO:0000256" key="4">
    <source>
        <dbReference type="ARBA" id="ARBA00022490"/>
    </source>
</evidence>
<dbReference type="PANTHER" id="PTHR11579">
    <property type="entry name" value="PROTEIN-L-ISOASPARTATE O-METHYLTRANSFERASE"/>
    <property type="match status" value="1"/>
</dbReference>
<accession>A0A812DE35</accession>
<evidence type="ECO:0000256" key="8">
    <source>
        <dbReference type="ARBA" id="ARBA00031323"/>
    </source>
</evidence>
<keyword evidence="4" id="KW-0963">Cytoplasm</keyword>
<comment type="catalytic activity">
    <reaction evidence="10">
        <text>[protein]-L-isoaspartate + S-adenosyl-L-methionine = [protein]-L-isoaspartate alpha-methyl ester + S-adenosyl-L-homocysteine</text>
        <dbReference type="Rhea" id="RHEA:12705"/>
        <dbReference type="Rhea" id="RHEA-COMP:12143"/>
        <dbReference type="Rhea" id="RHEA-COMP:12144"/>
        <dbReference type="ChEBI" id="CHEBI:57856"/>
        <dbReference type="ChEBI" id="CHEBI:59789"/>
        <dbReference type="ChEBI" id="CHEBI:90596"/>
        <dbReference type="ChEBI" id="CHEBI:90598"/>
        <dbReference type="EC" id="2.1.1.77"/>
    </reaction>
    <physiologicalReaction direction="left-to-right" evidence="10">
        <dbReference type="Rhea" id="RHEA:12706"/>
    </physiologicalReaction>
</comment>
<comment type="similarity">
    <text evidence="2">Belongs to the methyltransferase superfamily. L-isoaspartyl/D-aspartyl protein methyltransferase family.</text>
</comment>
<evidence type="ECO:0000256" key="10">
    <source>
        <dbReference type="ARBA" id="ARBA00035815"/>
    </source>
</evidence>
<dbReference type="Pfam" id="PF01135">
    <property type="entry name" value="PCMT"/>
    <property type="match status" value="1"/>
</dbReference>
<dbReference type="Gene3D" id="3.40.50.150">
    <property type="entry name" value="Vaccinia Virus protein VP39"/>
    <property type="match status" value="1"/>
</dbReference>
<dbReference type="InterPro" id="IPR000682">
    <property type="entry name" value="PCMT"/>
</dbReference>
<dbReference type="EMBL" id="CAHIKZ030003251">
    <property type="protein sequence ID" value="CAE1298056.1"/>
    <property type="molecule type" value="Genomic_DNA"/>
</dbReference>
<dbReference type="FunFam" id="3.40.50.150:FF:000027">
    <property type="entry name" value="Protein-L-isoaspartate O-methyltransferase"/>
    <property type="match status" value="1"/>
</dbReference>
<evidence type="ECO:0000256" key="3">
    <source>
        <dbReference type="ARBA" id="ARBA00011890"/>
    </source>
</evidence>
<dbReference type="AlphaFoldDB" id="A0A812DE35"/>
<protein>
    <recommendedName>
        <fullName evidence="11">Protein-L-isoaspartate(D-aspartate) O-methyltransferase</fullName>
        <ecNumber evidence="3">2.1.1.77</ecNumber>
    </recommendedName>
    <alternativeName>
        <fullName evidence="9">L-isoaspartyl protein carboxyl methyltransferase</fullName>
    </alternativeName>
    <alternativeName>
        <fullName evidence="12">Protein L-isoaspartyl/D-aspartyl methyltransferase</fullName>
    </alternativeName>
    <alternativeName>
        <fullName evidence="8">Protein-beta-aspartate methyltransferase</fullName>
    </alternativeName>
</protein>
<dbReference type="InterPro" id="IPR029063">
    <property type="entry name" value="SAM-dependent_MTases_sf"/>
</dbReference>
<dbReference type="EC" id="2.1.1.77" evidence="3"/>
<keyword evidence="7" id="KW-0949">S-adenosyl-L-methionine</keyword>
<dbReference type="PANTHER" id="PTHR11579:SF0">
    <property type="entry name" value="PROTEIN-L-ISOASPARTATE(D-ASPARTATE) O-METHYLTRANSFERASE"/>
    <property type="match status" value="1"/>
</dbReference>
<dbReference type="SUPFAM" id="SSF53335">
    <property type="entry name" value="S-adenosyl-L-methionine-dependent methyltransferases"/>
    <property type="match status" value="1"/>
</dbReference>
<dbReference type="OrthoDB" id="73890at2759"/>
<evidence type="ECO:0000256" key="2">
    <source>
        <dbReference type="ARBA" id="ARBA00005369"/>
    </source>
</evidence>
<evidence type="ECO:0000256" key="7">
    <source>
        <dbReference type="ARBA" id="ARBA00022691"/>
    </source>
</evidence>
<keyword evidence="6 13" id="KW-0808">Transferase</keyword>
<reference evidence="13" key="1">
    <citation type="submission" date="2021-01" db="EMBL/GenBank/DDBJ databases">
        <authorList>
            <person name="Li R."/>
            <person name="Bekaert M."/>
        </authorList>
    </citation>
    <scope>NUCLEOTIDE SEQUENCE</scope>
    <source>
        <strain evidence="13">Farmed</strain>
    </source>
</reference>
<evidence type="ECO:0000313" key="13">
    <source>
        <dbReference type="EMBL" id="CAE1298056.1"/>
    </source>
</evidence>
<evidence type="ECO:0000256" key="9">
    <source>
        <dbReference type="ARBA" id="ARBA00031350"/>
    </source>
</evidence>
<evidence type="ECO:0000256" key="5">
    <source>
        <dbReference type="ARBA" id="ARBA00022603"/>
    </source>
</evidence>
<keyword evidence="5 13" id="KW-0489">Methyltransferase</keyword>
<organism evidence="13 14">
    <name type="scientific">Acanthosepion pharaonis</name>
    <name type="common">Pharaoh cuttlefish</name>
    <name type="synonym">Sepia pharaonis</name>
    <dbReference type="NCBI Taxonomy" id="158019"/>
    <lineage>
        <taxon>Eukaryota</taxon>
        <taxon>Metazoa</taxon>
        <taxon>Spiralia</taxon>
        <taxon>Lophotrochozoa</taxon>
        <taxon>Mollusca</taxon>
        <taxon>Cephalopoda</taxon>
        <taxon>Coleoidea</taxon>
        <taxon>Decapodiformes</taxon>
        <taxon>Sepiida</taxon>
        <taxon>Sepiina</taxon>
        <taxon>Sepiidae</taxon>
        <taxon>Acanthosepion</taxon>
    </lineage>
</organism>
<evidence type="ECO:0000256" key="1">
    <source>
        <dbReference type="ARBA" id="ARBA00004496"/>
    </source>
</evidence>
<keyword evidence="14" id="KW-1185">Reference proteome</keyword>
<gene>
    <name evidence="13" type="ORF">SPHA_52397</name>
</gene>
<proteinExistence type="inferred from homology"/>
<evidence type="ECO:0000256" key="11">
    <source>
        <dbReference type="ARBA" id="ARBA00040923"/>
    </source>
</evidence>
<name>A0A812DE35_ACAPH</name>
<comment type="subcellular location">
    <subcellularLocation>
        <location evidence="1">Cytoplasm</location>
    </subcellularLocation>
</comment>
<sequence>MSIDVSPNSRQVLKATRPTPMTPFVGRTLLRNKFYKRILANGLKLAFVFTVLPKFFGTMAWRSSGTSNANLVDNLYKNGIIETEKVRDTMKNVDRGHFSKRNPYADSPQTIGYGVTISAPHMHAYALELLREHLKEGSHALDVGSGSGYLTACMALMVGSSGMAVGIDHIDQLVQMSVANVKKDPNLARLLETGQLKLVTGDGRQGHKSDAPYDAIHVGAAAAQLPEALVEQLKPGGRLVIPVGGQGENQMLQQIDKSLDGTVTKKNHMGVIYVPLTSKEKQWPK</sequence>